<dbReference type="SUPFAM" id="SSF52172">
    <property type="entry name" value="CheY-like"/>
    <property type="match status" value="2"/>
</dbReference>
<dbReference type="GO" id="GO:0010029">
    <property type="term" value="P:regulation of seed germination"/>
    <property type="evidence" value="ECO:0007669"/>
    <property type="project" value="UniProtKB-ARBA"/>
</dbReference>
<dbReference type="FunFam" id="3.40.50.2300:FF:000137">
    <property type="entry name" value="Histidine kinase 3"/>
    <property type="match status" value="1"/>
</dbReference>
<keyword evidence="16" id="KW-1185">Reference proteome</keyword>
<feature type="modified residue" description="4-aspartylphosphate" evidence="10">
    <location>
        <position position="980"/>
    </location>
</feature>
<dbReference type="SUPFAM" id="SSF47384">
    <property type="entry name" value="Homodimeric domain of signal transducing histidine kinase"/>
    <property type="match status" value="1"/>
</dbReference>
<dbReference type="InterPro" id="IPR003594">
    <property type="entry name" value="HATPase_dom"/>
</dbReference>
<dbReference type="PROSITE" id="PS50109">
    <property type="entry name" value="HIS_KIN"/>
    <property type="match status" value="1"/>
</dbReference>
<dbReference type="InterPro" id="IPR011006">
    <property type="entry name" value="CheY-like_superfamily"/>
</dbReference>
<evidence type="ECO:0000256" key="11">
    <source>
        <dbReference type="SAM" id="Phobius"/>
    </source>
</evidence>
<reference evidence="15 16" key="1">
    <citation type="journal article" date="2023" name="BMC Biotechnol.">
        <title>Vitis rotundifolia cv Carlos genome sequencing.</title>
        <authorList>
            <person name="Huff M."/>
            <person name="Hulse-Kemp A."/>
            <person name="Scheffler B."/>
            <person name="Youngblood R."/>
            <person name="Simpson S."/>
            <person name="Babiker E."/>
            <person name="Staton M."/>
        </authorList>
    </citation>
    <scope>NUCLEOTIDE SEQUENCE [LARGE SCALE GENOMIC DNA]</scope>
    <source>
        <tissue evidence="15">Leaf</tissue>
    </source>
</reference>
<gene>
    <name evidence="15" type="ORF">PVL29_000575</name>
</gene>
<dbReference type="AlphaFoldDB" id="A0AA39E6L7"/>
<dbReference type="InterPro" id="IPR056839">
    <property type="entry name" value="Receiver_AHK4/CRE1_1st"/>
</dbReference>
<comment type="catalytic activity">
    <reaction evidence="1">
        <text>ATP + protein L-histidine = ADP + protein N-phospho-L-histidine.</text>
        <dbReference type="EC" id="2.7.13.3"/>
    </reaction>
</comment>
<evidence type="ECO:0000313" key="16">
    <source>
        <dbReference type="Proteomes" id="UP001168098"/>
    </source>
</evidence>
<name>A0AA39E6L7_VITRO</name>
<dbReference type="PROSITE" id="PS50110">
    <property type="entry name" value="RESPONSE_REGULATORY"/>
    <property type="match status" value="2"/>
</dbReference>
<keyword evidence="8 11" id="KW-1133">Transmembrane helix</keyword>
<dbReference type="InterPro" id="IPR042240">
    <property type="entry name" value="CHASE_sf"/>
</dbReference>
<dbReference type="EC" id="2.7.13.3" evidence="3"/>
<feature type="domain" description="Response regulatory" evidence="13">
    <location>
        <begin position="772"/>
        <end position="903"/>
    </location>
</feature>
<accession>A0AA39E6L7</accession>
<feature type="transmembrane region" description="Helical" evidence="11">
    <location>
        <begin position="80"/>
        <end position="100"/>
    </location>
</feature>
<dbReference type="GO" id="GO:0043424">
    <property type="term" value="F:protein histidine kinase binding"/>
    <property type="evidence" value="ECO:0007669"/>
    <property type="project" value="UniProtKB-ARBA"/>
</dbReference>
<dbReference type="GO" id="GO:0009884">
    <property type="term" value="F:cytokinin receptor activity"/>
    <property type="evidence" value="ECO:0007669"/>
    <property type="project" value="UniProtKB-ARBA"/>
</dbReference>
<feature type="domain" description="Histidine kinase" evidence="12">
    <location>
        <begin position="457"/>
        <end position="747"/>
    </location>
</feature>
<dbReference type="InterPro" id="IPR036890">
    <property type="entry name" value="HATPase_C_sf"/>
</dbReference>
<dbReference type="PANTHER" id="PTHR43719:SF51">
    <property type="entry name" value="HISTIDINE KINASE 4"/>
    <property type="match status" value="1"/>
</dbReference>
<dbReference type="PROSITE" id="PS50839">
    <property type="entry name" value="CHASE"/>
    <property type="match status" value="1"/>
</dbReference>
<evidence type="ECO:0000256" key="5">
    <source>
        <dbReference type="ARBA" id="ARBA00022679"/>
    </source>
</evidence>
<dbReference type="GO" id="GO:0009909">
    <property type="term" value="P:regulation of flower development"/>
    <property type="evidence" value="ECO:0007669"/>
    <property type="project" value="UniProtKB-ARBA"/>
</dbReference>
<dbReference type="Gene3D" id="6.10.250.1190">
    <property type="match status" value="1"/>
</dbReference>
<dbReference type="SMART" id="SM00388">
    <property type="entry name" value="HisKA"/>
    <property type="match status" value="1"/>
</dbReference>
<dbReference type="Gene3D" id="3.30.450.350">
    <property type="entry name" value="CHASE domain"/>
    <property type="match status" value="1"/>
</dbReference>
<comment type="caution">
    <text evidence="10">Lacks conserved residue(s) required for the propagation of feature annotation.</text>
</comment>
<dbReference type="GO" id="GO:0009651">
    <property type="term" value="P:response to salt stress"/>
    <property type="evidence" value="ECO:0007669"/>
    <property type="project" value="UniProtKB-ARBA"/>
</dbReference>
<dbReference type="GO" id="GO:0000155">
    <property type="term" value="F:phosphorelay sensor kinase activity"/>
    <property type="evidence" value="ECO:0007669"/>
    <property type="project" value="InterPro"/>
</dbReference>
<feature type="domain" description="CHASE" evidence="14">
    <location>
        <begin position="152"/>
        <end position="389"/>
    </location>
</feature>
<dbReference type="Gene3D" id="3.30.565.10">
    <property type="entry name" value="Histidine kinase-like ATPase, C-terminal domain"/>
    <property type="match status" value="1"/>
</dbReference>
<comment type="subcellular location">
    <subcellularLocation>
        <location evidence="2">Endoplasmic reticulum membrane</location>
        <topology evidence="2">Multi-pass membrane protein</topology>
    </subcellularLocation>
</comment>
<dbReference type="Pfam" id="PF00072">
    <property type="entry name" value="Response_reg"/>
    <property type="match status" value="1"/>
</dbReference>
<organism evidence="15 16">
    <name type="scientific">Vitis rotundifolia</name>
    <name type="common">Muscadine grape</name>
    <dbReference type="NCBI Taxonomy" id="103349"/>
    <lineage>
        <taxon>Eukaryota</taxon>
        <taxon>Viridiplantae</taxon>
        <taxon>Streptophyta</taxon>
        <taxon>Embryophyta</taxon>
        <taxon>Tracheophyta</taxon>
        <taxon>Spermatophyta</taxon>
        <taxon>Magnoliopsida</taxon>
        <taxon>eudicotyledons</taxon>
        <taxon>Gunneridae</taxon>
        <taxon>Pentapetalae</taxon>
        <taxon>rosids</taxon>
        <taxon>Vitales</taxon>
        <taxon>Vitaceae</taxon>
        <taxon>Viteae</taxon>
        <taxon>Vitis</taxon>
    </lineage>
</organism>
<dbReference type="CDD" id="cd16922">
    <property type="entry name" value="HATPase_EvgS-ArcB-TorS-like"/>
    <property type="match status" value="1"/>
</dbReference>
<dbReference type="InterPro" id="IPR001789">
    <property type="entry name" value="Sig_transdc_resp-reg_receiver"/>
</dbReference>
<dbReference type="GO" id="GO:0005789">
    <property type="term" value="C:endoplasmic reticulum membrane"/>
    <property type="evidence" value="ECO:0007669"/>
    <property type="project" value="UniProtKB-SubCell"/>
</dbReference>
<evidence type="ECO:0000256" key="4">
    <source>
        <dbReference type="ARBA" id="ARBA00022553"/>
    </source>
</evidence>
<keyword evidence="9 11" id="KW-0472">Membrane</keyword>
<proteinExistence type="predicted"/>
<evidence type="ECO:0000259" key="13">
    <source>
        <dbReference type="PROSITE" id="PS50110"/>
    </source>
</evidence>
<dbReference type="GO" id="GO:0071215">
    <property type="term" value="P:cellular response to abscisic acid stimulus"/>
    <property type="evidence" value="ECO:0007669"/>
    <property type="project" value="UniProtKB-ARBA"/>
</dbReference>
<comment type="caution">
    <text evidence="15">The sequence shown here is derived from an EMBL/GenBank/DDBJ whole genome shotgun (WGS) entry which is preliminary data.</text>
</comment>
<dbReference type="Proteomes" id="UP001168098">
    <property type="component" value="Unassembled WGS sequence"/>
</dbReference>
<dbReference type="CDD" id="cd17546">
    <property type="entry name" value="REC_hyHK_CKI1_RcsC-like"/>
    <property type="match status" value="1"/>
</dbReference>
<keyword evidence="6 11" id="KW-0812">Transmembrane</keyword>
<keyword evidence="5" id="KW-0808">Transferase</keyword>
<dbReference type="SMART" id="SM00387">
    <property type="entry name" value="HATPase_c"/>
    <property type="match status" value="1"/>
</dbReference>
<evidence type="ECO:0000256" key="2">
    <source>
        <dbReference type="ARBA" id="ARBA00004477"/>
    </source>
</evidence>
<keyword evidence="7" id="KW-0418">Kinase</keyword>
<dbReference type="Gene3D" id="1.10.287.130">
    <property type="match status" value="1"/>
</dbReference>
<dbReference type="InterPro" id="IPR036097">
    <property type="entry name" value="HisK_dim/P_sf"/>
</dbReference>
<dbReference type="InterPro" id="IPR006189">
    <property type="entry name" value="CHASE_dom"/>
</dbReference>
<evidence type="ECO:0000256" key="8">
    <source>
        <dbReference type="ARBA" id="ARBA00022989"/>
    </source>
</evidence>
<dbReference type="EMBL" id="JARBHA010000001">
    <property type="protein sequence ID" value="KAJ9708609.1"/>
    <property type="molecule type" value="Genomic_DNA"/>
</dbReference>
<dbReference type="GO" id="GO:0070417">
    <property type="term" value="P:cellular response to cold"/>
    <property type="evidence" value="ECO:0007669"/>
    <property type="project" value="UniProtKB-ARBA"/>
</dbReference>
<dbReference type="Pfam" id="PF03924">
    <property type="entry name" value="CHASE"/>
    <property type="match status" value="2"/>
</dbReference>
<dbReference type="Pfam" id="PF24896">
    <property type="entry name" value="Receiver_CRE1"/>
    <property type="match status" value="1"/>
</dbReference>
<evidence type="ECO:0000256" key="10">
    <source>
        <dbReference type="PROSITE-ProRule" id="PRU00169"/>
    </source>
</evidence>
<dbReference type="SMART" id="SM00448">
    <property type="entry name" value="REC"/>
    <property type="match status" value="1"/>
</dbReference>
<dbReference type="InterPro" id="IPR003661">
    <property type="entry name" value="HisK_dim/P_dom"/>
</dbReference>
<dbReference type="InterPro" id="IPR050956">
    <property type="entry name" value="2C_system_His_kinase"/>
</dbReference>
<evidence type="ECO:0000313" key="15">
    <source>
        <dbReference type="EMBL" id="KAJ9708609.1"/>
    </source>
</evidence>
<dbReference type="GO" id="GO:0005634">
    <property type="term" value="C:nucleus"/>
    <property type="evidence" value="ECO:0007669"/>
    <property type="project" value="TreeGrafter"/>
</dbReference>
<keyword evidence="4 10" id="KW-0597">Phosphoprotein</keyword>
<dbReference type="InterPro" id="IPR004358">
    <property type="entry name" value="Sig_transdc_His_kin-like_C"/>
</dbReference>
<dbReference type="Pfam" id="PF00512">
    <property type="entry name" value="HisKA"/>
    <property type="match status" value="1"/>
</dbReference>
<evidence type="ECO:0000256" key="3">
    <source>
        <dbReference type="ARBA" id="ARBA00012438"/>
    </source>
</evidence>
<sequence length="1074" mass="119757">MIIYSKFRVPFCFYSRKSGSETWGFSSSGLKWEKGRGREAEKEALLMGLKMQSHHSVAVRLNEQLGTKRGYTFIQANRAWLPKFLVFWIMLMAVFSNFVYNKMDAANKERREEVLVSMCDQRARMLQDQFSVSVNHVHALAILVSTFHYYKNPSAIDQETFAEYTARTAFERPLLSGVAYAQRVANSERERFEKQHGWTIKTMEREASPIRDEYAPVIFSQETVSYIESLDMMSGEVNSWFCDIQFVWNFIYWDANIWLMQEDRENILRARATGKAVLTSPFRLLGSHHLGVVLTFPVYKSKLPPNPTVEQRIEATAGYLGGAFDVESLVENLLGQLAGNQAILVNVYDVTNSSDPLVMYGRQYQDVDMSLLHESKLDFGDPFRKHQMICRYHQKEPTSWTSLTTAFLFFVIGLLVGYILYGAAIHIVKVEDDFHEMQELKVRAEAADVAKSQFLATVSHEIRTPMNGILGMLALLLDTDLSSTQRDYAQTAQACGKALITLINEVLDRAKIEAGKLELEAVPFYLRSILDDVLSLFSEKSRHKGLELAVFVSDKVPEMVIGDPGRFRQIITNLVGNSVKFTERGHIFVQVHLAEHTKALMDAKAETCLNGGSDEGLVSNGGSLFRTLSGCEAADDRNSWDRFEHLIFDEDLRSDASNIMTVTSETPEKVTLMVSVEDTGIGIPLRAQGRVFTPFMQADSSTSRNYGGTGIGLSISKCLVELMGGQIKFISRPQIGSTFSFTADFGRCKINALSDLKKSNSDDLPIGFRGLKAIVVDGRPVRATVTKYHLKRLGILVEVASSIKMAVAISGKNGSLTSGSGNQPDMILVEKDSWISEEDADLNLRLLDWKQNRHTLKLPKMILLATNISSAEFDKAKAAGFADTVIMKPLRASMVAACLQQVLGLGKKRQQGKDMLNGSAFLQSLLCGKKILVVDDNKVNRRVAAGALKKFGADVECAESGKAALQLLQLPHNFDACFMDIQMPEMDGFEATRRIRLLESKANEQMNGGCTPEGAATKGEWHVPILAMTADVIHATYDKCLKCGMDGYVSKPFEEENLYQAVAKCFKSKPISDS</sequence>
<feature type="domain" description="Response regulatory" evidence="13">
    <location>
        <begin position="930"/>
        <end position="1066"/>
    </location>
</feature>
<evidence type="ECO:0000256" key="6">
    <source>
        <dbReference type="ARBA" id="ARBA00022692"/>
    </source>
</evidence>
<dbReference type="FunFam" id="3.30.450.350:FF:000001">
    <property type="entry name" value="Histidine kinase 4"/>
    <property type="match status" value="1"/>
</dbReference>
<dbReference type="GO" id="GO:0009414">
    <property type="term" value="P:response to water deprivation"/>
    <property type="evidence" value="ECO:0007669"/>
    <property type="project" value="UniProtKB-ARBA"/>
</dbReference>
<dbReference type="GO" id="GO:0010087">
    <property type="term" value="P:phloem or xylem histogenesis"/>
    <property type="evidence" value="ECO:0007669"/>
    <property type="project" value="UniProtKB-ARBA"/>
</dbReference>
<dbReference type="PANTHER" id="PTHR43719">
    <property type="entry name" value="TWO-COMPONENT HISTIDINE KINASE"/>
    <property type="match status" value="1"/>
</dbReference>
<dbReference type="GO" id="GO:0048509">
    <property type="term" value="P:regulation of meristem development"/>
    <property type="evidence" value="ECO:0007669"/>
    <property type="project" value="UniProtKB-ARBA"/>
</dbReference>
<dbReference type="InterPro" id="IPR005467">
    <property type="entry name" value="His_kinase_dom"/>
</dbReference>
<dbReference type="GO" id="GO:0034757">
    <property type="term" value="P:negative regulation of iron ion transport"/>
    <property type="evidence" value="ECO:0007669"/>
    <property type="project" value="UniProtKB-ARBA"/>
</dbReference>
<feature type="transmembrane region" description="Helical" evidence="11">
    <location>
        <begin position="400"/>
        <end position="421"/>
    </location>
</feature>
<dbReference type="SMART" id="SM01079">
    <property type="entry name" value="CHASE"/>
    <property type="match status" value="1"/>
</dbReference>
<evidence type="ECO:0000259" key="14">
    <source>
        <dbReference type="PROSITE" id="PS50839"/>
    </source>
</evidence>
<dbReference type="FunFam" id="1.10.287.130:FF:000015">
    <property type="entry name" value="Histidine kinase 4"/>
    <property type="match status" value="1"/>
</dbReference>
<protein>
    <recommendedName>
        <fullName evidence="3">histidine kinase</fullName>
        <ecNumber evidence="3">2.7.13.3</ecNumber>
    </recommendedName>
</protein>
<evidence type="ECO:0000259" key="12">
    <source>
        <dbReference type="PROSITE" id="PS50109"/>
    </source>
</evidence>
<dbReference type="GO" id="GO:0080117">
    <property type="term" value="P:secondary growth"/>
    <property type="evidence" value="ECO:0007669"/>
    <property type="project" value="UniProtKB-ARBA"/>
</dbReference>
<evidence type="ECO:0000256" key="1">
    <source>
        <dbReference type="ARBA" id="ARBA00000085"/>
    </source>
</evidence>
<dbReference type="Gene3D" id="3.40.50.2300">
    <property type="match status" value="2"/>
</dbReference>
<dbReference type="Pfam" id="PF02518">
    <property type="entry name" value="HATPase_c"/>
    <property type="match status" value="1"/>
</dbReference>
<evidence type="ECO:0000256" key="9">
    <source>
        <dbReference type="ARBA" id="ARBA00023136"/>
    </source>
</evidence>
<dbReference type="CDD" id="cd00082">
    <property type="entry name" value="HisKA"/>
    <property type="match status" value="1"/>
</dbReference>
<dbReference type="GO" id="GO:0010271">
    <property type="term" value="P:regulation of chlorophyll catabolic process"/>
    <property type="evidence" value="ECO:0007669"/>
    <property type="project" value="UniProtKB-ARBA"/>
</dbReference>
<evidence type="ECO:0000256" key="7">
    <source>
        <dbReference type="ARBA" id="ARBA00022777"/>
    </source>
</evidence>
<dbReference type="SUPFAM" id="SSF55874">
    <property type="entry name" value="ATPase domain of HSP90 chaperone/DNA topoisomerase II/histidine kinase"/>
    <property type="match status" value="1"/>
</dbReference>
<dbReference type="PRINTS" id="PR00344">
    <property type="entry name" value="BCTRLSENSOR"/>
</dbReference>